<keyword evidence="4" id="KW-1005">Bacterial flagellum biogenesis</keyword>
<evidence type="ECO:0000256" key="9">
    <source>
        <dbReference type="SAM" id="MobiDB-lite"/>
    </source>
</evidence>
<dbReference type="GO" id="GO:0015031">
    <property type="term" value="P:protein transport"/>
    <property type="evidence" value="ECO:0007669"/>
    <property type="project" value="UniProtKB-KW"/>
</dbReference>
<sequence length="282" mass="30727">MSRVIKALSCVRSDAGVVLAWKDPAADGGDPAAQRSDAPSVEDAGTRNAADAAELRAQAERLAAERLAAAEVEAAARLAEAEQRIARWWEERRREDEALRERVRQEAYEAGYAQGLAEGREAARREWEAALRKARETVALAQQEKARVIAEAEPFLVELAVAIAEKLIGEHLALAPETVLTVVRNALKRSRERTEVAVYVHPDDYPIVLDGRALLADALSPQTELVVYPDEAVKRGGCLVKTSLGTIDARLDHQLEAVRQALMAVAKERAPEGSDDVVETVS</sequence>
<evidence type="ECO:0000313" key="11">
    <source>
        <dbReference type="EMBL" id="GGJ97922.1"/>
    </source>
</evidence>
<evidence type="ECO:0000256" key="5">
    <source>
        <dbReference type="ARBA" id="ARBA00022927"/>
    </source>
</evidence>
<dbReference type="InterPro" id="IPR051472">
    <property type="entry name" value="T3SS_Stator/FliH"/>
</dbReference>
<reference evidence="11" key="1">
    <citation type="journal article" date="2014" name="Int. J. Syst. Evol. Microbiol.">
        <title>Complete genome sequence of Corynebacterium casei LMG S-19264T (=DSM 44701T), isolated from a smear-ripened cheese.</title>
        <authorList>
            <consortium name="US DOE Joint Genome Institute (JGI-PGF)"/>
            <person name="Walter F."/>
            <person name="Albersmeier A."/>
            <person name="Kalinowski J."/>
            <person name="Ruckert C."/>
        </authorList>
    </citation>
    <scope>NUCLEOTIDE SEQUENCE</scope>
    <source>
        <strain evidence="11">JCM 14719</strain>
    </source>
</reference>
<accession>A0A8J3FBY6</accession>
<keyword evidence="6" id="KW-1006">Bacterial flagellum protein export</keyword>
<evidence type="ECO:0000256" key="1">
    <source>
        <dbReference type="ARBA" id="ARBA00003041"/>
    </source>
</evidence>
<dbReference type="PANTHER" id="PTHR34982">
    <property type="entry name" value="YOP PROTEINS TRANSLOCATION PROTEIN L"/>
    <property type="match status" value="1"/>
</dbReference>
<evidence type="ECO:0000256" key="4">
    <source>
        <dbReference type="ARBA" id="ARBA00022795"/>
    </source>
</evidence>
<dbReference type="GO" id="GO:0044781">
    <property type="term" value="P:bacterial-type flagellum organization"/>
    <property type="evidence" value="ECO:0007669"/>
    <property type="project" value="UniProtKB-KW"/>
</dbReference>
<comment type="similarity">
    <text evidence="2">Belongs to the FliH family.</text>
</comment>
<dbReference type="GO" id="GO:0005829">
    <property type="term" value="C:cytosol"/>
    <property type="evidence" value="ECO:0007669"/>
    <property type="project" value="TreeGrafter"/>
</dbReference>
<dbReference type="InterPro" id="IPR022524">
    <property type="entry name" value="FliH_Bacilli"/>
</dbReference>
<dbReference type="Proteomes" id="UP000637720">
    <property type="component" value="Unassembled WGS sequence"/>
</dbReference>
<evidence type="ECO:0000259" key="10">
    <source>
        <dbReference type="Pfam" id="PF02108"/>
    </source>
</evidence>
<dbReference type="NCBIfam" id="TIGR03825">
    <property type="entry name" value="FliH_bacil"/>
    <property type="match status" value="1"/>
</dbReference>
<name>A0A8J3FBY6_9BACI</name>
<gene>
    <name evidence="11" type="ORF">GCM10007043_09820</name>
</gene>
<evidence type="ECO:0000256" key="8">
    <source>
        <dbReference type="SAM" id="Coils"/>
    </source>
</evidence>
<keyword evidence="5" id="KW-0653">Protein transport</keyword>
<feature type="coiled-coil region" evidence="8">
    <location>
        <begin position="124"/>
        <end position="151"/>
    </location>
</feature>
<dbReference type="AlphaFoldDB" id="A0A8J3FBY6"/>
<keyword evidence="8" id="KW-0175">Coiled coil</keyword>
<comment type="function">
    <text evidence="1">Needed for flagellar regrowth and assembly.</text>
</comment>
<protein>
    <recommendedName>
        <fullName evidence="7">Flagellar assembly protein FliH</fullName>
    </recommendedName>
</protein>
<proteinExistence type="inferred from homology"/>
<keyword evidence="3" id="KW-0813">Transport</keyword>
<evidence type="ECO:0000256" key="6">
    <source>
        <dbReference type="ARBA" id="ARBA00023225"/>
    </source>
</evidence>
<feature type="domain" description="Flagellar assembly protein FliH/Type III secretion system HrpE" evidence="10">
    <location>
        <begin position="131"/>
        <end position="257"/>
    </location>
</feature>
<feature type="region of interest" description="Disordered" evidence="9">
    <location>
        <begin position="22"/>
        <end position="48"/>
    </location>
</feature>
<organism evidence="11 12">
    <name type="scientific">Calditerricola satsumensis</name>
    <dbReference type="NCBI Taxonomy" id="373054"/>
    <lineage>
        <taxon>Bacteria</taxon>
        <taxon>Bacillati</taxon>
        <taxon>Bacillota</taxon>
        <taxon>Bacilli</taxon>
        <taxon>Bacillales</taxon>
        <taxon>Bacillaceae</taxon>
        <taxon>Calditerricola</taxon>
    </lineage>
</organism>
<dbReference type="EMBL" id="BMOF01000014">
    <property type="protein sequence ID" value="GGJ97922.1"/>
    <property type="molecule type" value="Genomic_DNA"/>
</dbReference>
<dbReference type="PANTHER" id="PTHR34982:SF1">
    <property type="entry name" value="FLAGELLAR ASSEMBLY PROTEIN FLIH"/>
    <property type="match status" value="1"/>
</dbReference>
<evidence type="ECO:0000256" key="3">
    <source>
        <dbReference type="ARBA" id="ARBA00022448"/>
    </source>
</evidence>
<dbReference type="Pfam" id="PF02108">
    <property type="entry name" value="FliH"/>
    <property type="match status" value="1"/>
</dbReference>
<evidence type="ECO:0000256" key="7">
    <source>
        <dbReference type="NCBIfam" id="TIGR03825"/>
    </source>
</evidence>
<evidence type="ECO:0000256" key="2">
    <source>
        <dbReference type="ARBA" id="ARBA00006602"/>
    </source>
</evidence>
<evidence type="ECO:0000313" key="12">
    <source>
        <dbReference type="Proteomes" id="UP000637720"/>
    </source>
</evidence>
<reference evidence="11" key="2">
    <citation type="submission" date="2020-09" db="EMBL/GenBank/DDBJ databases">
        <authorList>
            <person name="Sun Q."/>
            <person name="Ohkuma M."/>
        </authorList>
    </citation>
    <scope>NUCLEOTIDE SEQUENCE</scope>
    <source>
        <strain evidence="11">JCM 14719</strain>
    </source>
</reference>
<comment type="caution">
    <text evidence="11">The sequence shown here is derived from an EMBL/GenBank/DDBJ whole genome shotgun (WGS) entry which is preliminary data.</text>
</comment>
<dbReference type="InterPro" id="IPR018035">
    <property type="entry name" value="Flagellar_FliH/T3SS_HrpE"/>
</dbReference>
<keyword evidence="12" id="KW-1185">Reference proteome</keyword>